<dbReference type="Gene3D" id="3.40.50.2000">
    <property type="entry name" value="Glycogen Phosphorylase B"/>
    <property type="match status" value="1"/>
</dbReference>
<reference evidence="1 2" key="1">
    <citation type="submission" date="2020-04" db="EMBL/GenBank/DDBJ databases">
        <title>Sphingobium sp. AR-3-1 isolated from Arctic soil.</title>
        <authorList>
            <person name="Dahal R.H."/>
            <person name="Chaudhary D.K."/>
        </authorList>
    </citation>
    <scope>NUCLEOTIDE SEQUENCE [LARGE SCALE GENOMIC DNA]</scope>
    <source>
        <strain evidence="1 2">AR-3-1</strain>
    </source>
</reference>
<proteinExistence type="predicted"/>
<sequence length="144" mass="15867">MAVASGGGHWVQLLRMRDAFDGFEIAYVSTFKDRGEAMPGHRLYIVQDSSRLHRMAIIRNLVHAICIVLKERPSAIISTGSAPGLAFIIAGRLLGARTLWVDSIANGERLSSSGRIARRFAHRTVSQWPEVAEREGVPCWGSIL</sequence>
<protein>
    <submittedName>
        <fullName evidence="1">Oligosaccharide biosynthesis protein Alg14</fullName>
    </submittedName>
</protein>
<accession>A0A7X9ZUB1</accession>
<organism evidence="1 2">
    <name type="scientific">Sphingobium psychrophilum</name>
    <dbReference type="NCBI Taxonomy" id="2728834"/>
    <lineage>
        <taxon>Bacteria</taxon>
        <taxon>Pseudomonadati</taxon>
        <taxon>Pseudomonadota</taxon>
        <taxon>Alphaproteobacteria</taxon>
        <taxon>Sphingomonadales</taxon>
        <taxon>Sphingomonadaceae</taxon>
        <taxon>Sphingobium</taxon>
    </lineage>
</organism>
<evidence type="ECO:0000313" key="1">
    <source>
        <dbReference type="EMBL" id="NML12848.1"/>
    </source>
</evidence>
<comment type="caution">
    <text evidence="1">The sequence shown here is derived from an EMBL/GenBank/DDBJ whole genome shotgun (WGS) entry which is preliminary data.</text>
</comment>
<evidence type="ECO:0000313" key="2">
    <source>
        <dbReference type="Proteomes" id="UP000519023"/>
    </source>
</evidence>
<dbReference type="InterPro" id="IPR013969">
    <property type="entry name" value="Oligosacch_biosynth_Alg14"/>
</dbReference>
<gene>
    <name evidence="1" type="ORF">HHL08_22395</name>
</gene>
<dbReference type="GO" id="GO:0006488">
    <property type="term" value="P:dolichol-linked oligosaccharide biosynthetic process"/>
    <property type="evidence" value="ECO:0007669"/>
    <property type="project" value="InterPro"/>
</dbReference>
<dbReference type="Pfam" id="PF08660">
    <property type="entry name" value="Alg14"/>
    <property type="match status" value="1"/>
</dbReference>
<dbReference type="AlphaFoldDB" id="A0A7X9ZUB1"/>
<dbReference type="Proteomes" id="UP000519023">
    <property type="component" value="Unassembled WGS sequence"/>
</dbReference>
<keyword evidence="2" id="KW-1185">Reference proteome</keyword>
<name>A0A7X9ZUB1_9SPHN</name>
<dbReference type="EMBL" id="JABBFV010000028">
    <property type="protein sequence ID" value="NML12848.1"/>
    <property type="molecule type" value="Genomic_DNA"/>
</dbReference>